<dbReference type="InterPro" id="IPR019235">
    <property type="entry name" value="DUF2178_TM"/>
</dbReference>
<gene>
    <name evidence="2" type="ORF">FHT01_000378</name>
</gene>
<name>A0ABX0TZE0_9SPHN</name>
<accession>A0ABX0TZE0</accession>
<organism evidence="2 3">
    <name type="scientific">Sphingomonas japonica</name>
    <dbReference type="NCBI Taxonomy" id="511662"/>
    <lineage>
        <taxon>Bacteria</taxon>
        <taxon>Pseudomonadati</taxon>
        <taxon>Pseudomonadota</taxon>
        <taxon>Alphaproteobacteria</taxon>
        <taxon>Sphingomonadales</taxon>
        <taxon>Sphingomonadaceae</taxon>
        <taxon>Sphingomonas</taxon>
    </lineage>
</organism>
<evidence type="ECO:0000313" key="2">
    <source>
        <dbReference type="EMBL" id="NIJ22836.1"/>
    </source>
</evidence>
<dbReference type="Proteomes" id="UP000788153">
    <property type="component" value="Unassembled WGS sequence"/>
</dbReference>
<keyword evidence="1" id="KW-0812">Transmembrane</keyword>
<comment type="caution">
    <text evidence="2">The sequence shown here is derived from an EMBL/GenBank/DDBJ whole genome shotgun (WGS) entry which is preliminary data.</text>
</comment>
<proteinExistence type="predicted"/>
<dbReference type="RefSeq" id="WP_166745406.1">
    <property type="nucleotide sequence ID" value="NZ_VDYR01000001.1"/>
</dbReference>
<dbReference type="Pfam" id="PF09946">
    <property type="entry name" value="DUF2178"/>
    <property type="match status" value="1"/>
</dbReference>
<protein>
    <submittedName>
        <fullName evidence="2">Uncharacterized protein</fullName>
    </submittedName>
</protein>
<feature type="transmembrane region" description="Helical" evidence="1">
    <location>
        <begin position="7"/>
        <end position="26"/>
    </location>
</feature>
<evidence type="ECO:0000313" key="3">
    <source>
        <dbReference type="Proteomes" id="UP000788153"/>
    </source>
</evidence>
<keyword evidence="3" id="KW-1185">Reference proteome</keyword>
<feature type="transmembrane region" description="Helical" evidence="1">
    <location>
        <begin position="46"/>
        <end position="68"/>
    </location>
</feature>
<evidence type="ECO:0000256" key="1">
    <source>
        <dbReference type="SAM" id="Phobius"/>
    </source>
</evidence>
<dbReference type="EMBL" id="JAASQP010000001">
    <property type="protein sequence ID" value="NIJ22836.1"/>
    <property type="molecule type" value="Genomic_DNA"/>
</dbReference>
<sequence>MAFREKLAWALLATTIGGYVVYWSAVRAITGDAGWDAPIWMLVPPLIGLCVLTTLLAIVGAGAAALSAPKESYAPADERDRDIARGASARAYSVVTIGLGAVIVLTFANLSLLQLVHALVSLLILSEGVRYASEAWSYRRGS</sequence>
<keyword evidence="1" id="KW-0472">Membrane</keyword>
<keyword evidence="1" id="KW-1133">Transmembrane helix</keyword>
<feature type="transmembrane region" description="Helical" evidence="1">
    <location>
        <begin position="89"/>
        <end position="108"/>
    </location>
</feature>
<reference evidence="2 3" key="1">
    <citation type="submission" date="2020-03" db="EMBL/GenBank/DDBJ databases">
        <title>Genomic Encyclopedia of Type Strains, Phase IV (KMG-IV): sequencing the most valuable type-strain genomes for metagenomic binning, comparative biology and taxonomic classification.</title>
        <authorList>
            <person name="Goeker M."/>
        </authorList>
    </citation>
    <scope>NUCLEOTIDE SEQUENCE [LARGE SCALE GENOMIC DNA]</scope>
    <source>
        <strain evidence="2 3">DSM 22753</strain>
    </source>
</reference>